<dbReference type="GO" id="GO:0006362">
    <property type="term" value="P:transcription elongation by RNA polymerase I"/>
    <property type="evidence" value="ECO:0007669"/>
    <property type="project" value="EnsemblFungi"/>
</dbReference>
<dbReference type="GO" id="GO:0003677">
    <property type="term" value="F:DNA binding"/>
    <property type="evidence" value="ECO:0007669"/>
    <property type="project" value="InterPro"/>
</dbReference>
<protein>
    <recommendedName>
        <fullName evidence="2">DNA-directed RNA polymerases I and III subunit RPAC1</fullName>
    </recommendedName>
</protein>
<dbReference type="PANTHER" id="PTHR11800">
    <property type="entry name" value="DNA-DIRECTED RNA POLYMERASE"/>
    <property type="match status" value="1"/>
</dbReference>
<dbReference type="PANTHER" id="PTHR11800:SF13">
    <property type="entry name" value="DNA-DIRECTED RNA POLYMERASES I AND III SUBUNIT RPAC1"/>
    <property type="match status" value="1"/>
</dbReference>
<dbReference type="EMBL" id="KE721353">
    <property type="protein sequence ID" value="ERF70190.1"/>
    <property type="molecule type" value="Genomic_DNA"/>
</dbReference>
<dbReference type="GO" id="GO:0055029">
    <property type="term" value="C:nuclear DNA-directed RNA polymerase complex"/>
    <property type="evidence" value="ECO:0007669"/>
    <property type="project" value="UniProtKB-ARBA"/>
</dbReference>
<dbReference type="RefSeq" id="XP_007804225.1">
    <property type="nucleotide sequence ID" value="XM_007806034.1"/>
</dbReference>
<dbReference type="PROSITE" id="PS00446">
    <property type="entry name" value="RNA_POL_D_30KD"/>
    <property type="match status" value="1"/>
</dbReference>
<dbReference type="GO" id="GO:0046983">
    <property type="term" value="F:protein dimerization activity"/>
    <property type="evidence" value="ECO:0007669"/>
    <property type="project" value="InterPro"/>
</dbReference>
<evidence type="ECO:0000256" key="2">
    <source>
        <dbReference type="ARBA" id="ARBA00022083"/>
    </source>
</evidence>
<dbReference type="Gene3D" id="3.30.1360.10">
    <property type="entry name" value="RNA polymerase, RBP11-like subunit"/>
    <property type="match status" value="1"/>
</dbReference>
<evidence type="ECO:0000256" key="4">
    <source>
        <dbReference type="ARBA" id="ARBA00023163"/>
    </source>
</evidence>
<comment type="subcellular location">
    <subcellularLocation>
        <location evidence="1">Nucleus</location>
    </subcellularLocation>
</comment>
<dbReference type="SUPFAM" id="SSF55257">
    <property type="entry name" value="RBP11-like subunits of RNA polymerase"/>
    <property type="match status" value="1"/>
</dbReference>
<dbReference type="AlphaFoldDB" id="U1HJ21"/>
<keyword evidence="4" id="KW-0804">Transcription</keyword>
<dbReference type="FunFam" id="2.170.120.12:FF:000003">
    <property type="entry name" value="Dna-directed rna polymerases i and iii subunit"/>
    <property type="match status" value="1"/>
</dbReference>
<evidence type="ECO:0000256" key="6">
    <source>
        <dbReference type="ARBA" id="ARBA00025804"/>
    </source>
</evidence>
<dbReference type="InterPro" id="IPR036603">
    <property type="entry name" value="RBP11-like"/>
</dbReference>
<dbReference type="Pfam" id="PF13358">
    <property type="entry name" value="DDE_3"/>
    <property type="match status" value="1"/>
</dbReference>
<accession>U1HJ21</accession>
<gene>
    <name evidence="8" type="ORF">EPUS_00378</name>
</gene>
<dbReference type="GO" id="GO:0006363">
    <property type="term" value="P:termination of RNA polymerase I transcription"/>
    <property type="evidence" value="ECO:0007669"/>
    <property type="project" value="EnsemblFungi"/>
</dbReference>
<evidence type="ECO:0000313" key="9">
    <source>
        <dbReference type="Proteomes" id="UP000019373"/>
    </source>
</evidence>
<dbReference type="InterPro" id="IPR036643">
    <property type="entry name" value="RNApol_insert_sf"/>
</dbReference>
<feature type="domain" description="DNA-directed RNA polymerase RpoA/D/Rpb3-type" evidence="7">
    <location>
        <begin position="166"/>
        <end position="470"/>
    </location>
</feature>
<dbReference type="InterPro" id="IPR036397">
    <property type="entry name" value="RNaseH_sf"/>
</dbReference>
<dbReference type="OrthoDB" id="270173at2759"/>
<dbReference type="InterPro" id="IPR033901">
    <property type="entry name" value="RNAPI/III_AC40"/>
</dbReference>
<dbReference type="GeneID" id="19235440"/>
<dbReference type="eggNOG" id="KOG1521">
    <property type="taxonomic scope" value="Eukaryota"/>
</dbReference>
<reference evidence="9" key="1">
    <citation type="journal article" date="2014" name="BMC Genomics">
        <title>Genome characteristics reveal the impact of lichenization on lichen-forming fungus Endocarpon pusillum Hedwig (Verrucariales, Ascomycota).</title>
        <authorList>
            <person name="Wang Y.-Y."/>
            <person name="Liu B."/>
            <person name="Zhang X.-Y."/>
            <person name="Zhou Q.-M."/>
            <person name="Zhang T."/>
            <person name="Li H."/>
            <person name="Yu Y.-F."/>
            <person name="Zhang X.-L."/>
            <person name="Hao X.-Y."/>
            <person name="Wang M."/>
            <person name="Wang L."/>
            <person name="Wei J.-C."/>
        </authorList>
    </citation>
    <scope>NUCLEOTIDE SEQUENCE [LARGE SCALE GENOMIC DNA]</scope>
    <source>
        <strain evidence="9">Z07020 / HMAS-L-300199</strain>
    </source>
</reference>
<dbReference type="GO" id="GO:0005666">
    <property type="term" value="C:RNA polymerase III complex"/>
    <property type="evidence" value="ECO:0007669"/>
    <property type="project" value="EnsemblFungi"/>
</dbReference>
<keyword evidence="5" id="KW-0539">Nucleus</keyword>
<evidence type="ECO:0000313" key="8">
    <source>
        <dbReference type="EMBL" id="ERF70190.1"/>
    </source>
</evidence>
<dbReference type="Gene3D" id="3.30.420.10">
    <property type="entry name" value="Ribonuclease H-like superfamily/Ribonuclease H"/>
    <property type="match status" value="1"/>
</dbReference>
<dbReference type="OMA" id="KKKCRAF"/>
<dbReference type="HOGENOM" id="CLU_038421_0_1_1"/>
<dbReference type="InterPro" id="IPR001514">
    <property type="entry name" value="DNA-dir_RNA_pol_30-40kDasu_CS"/>
</dbReference>
<proteinExistence type="inferred from homology"/>
<keyword evidence="9" id="KW-1185">Reference proteome</keyword>
<dbReference type="InterPro" id="IPR038717">
    <property type="entry name" value="Tc1-like_DDE_dom"/>
</dbReference>
<name>U1HJ21_ENDPU</name>
<dbReference type="CDD" id="cd07032">
    <property type="entry name" value="RNAP_I_II_AC40"/>
    <property type="match status" value="1"/>
</dbReference>
<dbReference type="Pfam" id="PF01000">
    <property type="entry name" value="RNA_pol_A_bac"/>
    <property type="match status" value="1"/>
</dbReference>
<dbReference type="Gene3D" id="2.170.120.12">
    <property type="entry name" value="DNA-directed RNA polymerase, insert domain"/>
    <property type="match status" value="1"/>
</dbReference>
<dbReference type="SMART" id="SM00662">
    <property type="entry name" value="RPOLD"/>
    <property type="match status" value="1"/>
</dbReference>
<dbReference type="Proteomes" id="UP000019373">
    <property type="component" value="Unassembled WGS sequence"/>
</dbReference>
<dbReference type="GO" id="GO:0003899">
    <property type="term" value="F:DNA-directed RNA polymerase activity"/>
    <property type="evidence" value="ECO:0007669"/>
    <property type="project" value="EnsemblFungi"/>
</dbReference>
<dbReference type="GO" id="GO:0006384">
    <property type="term" value="P:transcription initiation at RNA polymerase III promoter"/>
    <property type="evidence" value="ECO:0007669"/>
    <property type="project" value="EnsemblFungi"/>
</dbReference>
<evidence type="ECO:0000256" key="3">
    <source>
        <dbReference type="ARBA" id="ARBA00022478"/>
    </source>
</evidence>
<evidence type="ECO:0000256" key="1">
    <source>
        <dbReference type="ARBA" id="ARBA00004123"/>
    </source>
</evidence>
<dbReference type="InterPro" id="IPR011263">
    <property type="entry name" value="DNA-dir_RNA_pol_RpoA/D/Rpb3"/>
</dbReference>
<dbReference type="HAMAP" id="MF_00320">
    <property type="entry name" value="RNApol_arch_Rpo3"/>
    <property type="match status" value="1"/>
</dbReference>
<keyword evidence="3" id="KW-0240">DNA-directed RNA polymerase</keyword>
<evidence type="ECO:0000259" key="7">
    <source>
        <dbReference type="SMART" id="SM00662"/>
    </source>
</evidence>
<evidence type="ECO:0000256" key="5">
    <source>
        <dbReference type="ARBA" id="ARBA00023242"/>
    </source>
</evidence>
<organism evidence="8 9">
    <name type="scientific">Endocarpon pusillum (strain Z07020 / HMAS-L-300199)</name>
    <name type="common">Lichen-forming fungus</name>
    <dbReference type="NCBI Taxonomy" id="1263415"/>
    <lineage>
        <taxon>Eukaryota</taxon>
        <taxon>Fungi</taxon>
        <taxon>Dikarya</taxon>
        <taxon>Ascomycota</taxon>
        <taxon>Pezizomycotina</taxon>
        <taxon>Eurotiomycetes</taxon>
        <taxon>Chaetothyriomycetidae</taxon>
        <taxon>Verrucariales</taxon>
        <taxon>Verrucariaceae</taxon>
        <taxon>Endocarpon</taxon>
    </lineage>
</organism>
<dbReference type="Pfam" id="PF01193">
    <property type="entry name" value="RNA_pol_L"/>
    <property type="match status" value="1"/>
</dbReference>
<dbReference type="GO" id="GO:0006386">
    <property type="term" value="P:termination of RNA polymerase III transcription"/>
    <property type="evidence" value="ECO:0007669"/>
    <property type="project" value="EnsemblFungi"/>
</dbReference>
<dbReference type="NCBIfam" id="NF001988">
    <property type="entry name" value="PRK00783.1"/>
    <property type="match status" value="1"/>
</dbReference>
<dbReference type="GO" id="GO:0005736">
    <property type="term" value="C:RNA polymerase I complex"/>
    <property type="evidence" value="ECO:0007669"/>
    <property type="project" value="EnsemblFungi"/>
</dbReference>
<sequence length="477" mass="53059">MSLQPSVGTSRILEEVVAPEWDENLILIEDNDGPHGTKGAADNKVKQAKTKLNIKWQAQPSNSPDLNPIETIWRIIKQRLKNRGVIFQTEALKAAIQEEWDKITIEEINNAISTMPDRTVGINAETVTNITSTEFPGHYPGEDHSWSLSKYKKNLKIKFHKNLPYDASFSIIGIDASLANAIRRILIAEVPTLAIEQVFVTNNTSVLADEVLAHRLGLIPLRGSVSGLDATDVFLKPDEENGIVGSQPADYNTIIMHLHVECTYNESADPNEKDPKKRFHNSDVYARDLVFAPVGRQVERFKDDPIVPMNPDILIAKLRPGQIIDMELHCIKGLGMDHAKFSPVATATYRLLPKINILKPILGLEAGKFQKCFPEGVIGIERVTAKEAGTEGSGYEGHEGKEKAVVRNSFADTVSRECLRHDEFKGKVKLGRVQDHFIFSVESTGQYPSTNLVLKSLKVLNLKARHLKRALDMLEGG</sequence>
<dbReference type="GO" id="GO:0006361">
    <property type="term" value="P:transcription initiation at RNA polymerase I promoter"/>
    <property type="evidence" value="ECO:0007669"/>
    <property type="project" value="EnsemblFungi"/>
</dbReference>
<dbReference type="SUPFAM" id="SSF56553">
    <property type="entry name" value="Insert subdomain of RNA polymerase alpha subunit"/>
    <property type="match status" value="1"/>
</dbReference>
<comment type="similarity">
    <text evidence="6">Belongs to the archaeal Rpo3/eukaryotic RPB3 RNA polymerase subunit family.</text>
</comment>
<dbReference type="InterPro" id="IPR022842">
    <property type="entry name" value="RNAP_Rpo3/Rpb3/RPAC1"/>
</dbReference>
<dbReference type="InterPro" id="IPR050518">
    <property type="entry name" value="Rpo3/RPB3_RNA_Pol_subunit"/>
</dbReference>
<dbReference type="InterPro" id="IPR011262">
    <property type="entry name" value="DNA-dir_RNA_pol_insert"/>
</dbReference>
<dbReference type="GO" id="GO:0042797">
    <property type="term" value="P:tRNA transcription by RNA polymerase III"/>
    <property type="evidence" value="ECO:0007669"/>
    <property type="project" value="EnsemblFungi"/>
</dbReference>